<feature type="transmembrane region" description="Helical" evidence="5">
    <location>
        <begin position="74"/>
        <end position="101"/>
    </location>
</feature>
<dbReference type="RefSeq" id="WP_098061989.1">
    <property type="nucleotide sequence ID" value="NZ_PDEP01000006.1"/>
</dbReference>
<gene>
    <name evidence="6" type="ORF">CRI93_07390</name>
</gene>
<sequence length="119" mass="13218">MDTPNSPISDDENKLAIVSHLLAFSTFIIPFGNILGPLAIYLIKRDESDYVRHHAAEALNFQINMTIYGGISALLIFVLVGFILLPIVLAIDVILTIVAAVRASNNVWYTYPLTIRFID</sequence>
<evidence type="ECO:0000256" key="4">
    <source>
        <dbReference type="ARBA" id="ARBA00023136"/>
    </source>
</evidence>
<dbReference type="Pfam" id="PF09685">
    <property type="entry name" value="MamF_MmsF"/>
    <property type="match status" value="1"/>
</dbReference>
<evidence type="ECO:0000256" key="1">
    <source>
        <dbReference type="ARBA" id="ARBA00004141"/>
    </source>
</evidence>
<keyword evidence="6" id="KW-0328">Glycosyltransferase</keyword>
<dbReference type="Proteomes" id="UP000221024">
    <property type="component" value="Unassembled WGS sequence"/>
</dbReference>
<comment type="caution">
    <text evidence="6">The sequence shown here is derived from an EMBL/GenBank/DDBJ whole genome shotgun (WGS) entry which is preliminary data.</text>
</comment>
<keyword evidence="7" id="KW-1185">Reference proteome</keyword>
<evidence type="ECO:0000256" key="2">
    <source>
        <dbReference type="ARBA" id="ARBA00022692"/>
    </source>
</evidence>
<dbReference type="AlphaFoldDB" id="A0A2H3NPA9"/>
<dbReference type="EMBL" id="PDEP01000006">
    <property type="protein sequence ID" value="PEN06959.1"/>
    <property type="molecule type" value="Genomic_DNA"/>
</dbReference>
<protein>
    <submittedName>
        <fullName evidence="6">Orotate phosphoribosyltransferase</fullName>
    </submittedName>
</protein>
<evidence type="ECO:0000256" key="3">
    <source>
        <dbReference type="ARBA" id="ARBA00022989"/>
    </source>
</evidence>
<keyword evidence="2 5" id="KW-0812">Transmembrane</keyword>
<dbReference type="InterPro" id="IPR019109">
    <property type="entry name" value="MamF_MmsF"/>
</dbReference>
<keyword evidence="3 5" id="KW-1133">Transmembrane helix</keyword>
<comment type="subcellular location">
    <subcellularLocation>
        <location evidence="1">Membrane</location>
        <topology evidence="1">Multi-pass membrane protein</topology>
    </subcellularLocation>
</comment>
<organism evidence="6 7">
    <name type="scientific">Longimonas halophila</name>
    <dbReference type="NCBI Taxonomy" id="1469170"/>
    <lineage>
        <taxon>Bacteria</taxon>
        <taxon>Pseudomonadati</taxon>
        <taxon>Rhodothermota</taxon>
        <taxon>Rhodothermia</taxon>
        <taxon>Rhodothermales</taxon>
        <taxon>Salisaetaceae</taxon>
        <taxon>Longimonas</taxon>
    </lineage>
</organism>
<reference evidence="6 7" key="1">
    <citation type="submission" date="2017-10" db="EMBL/GenBank/DDBJ databases">
        <title>Draft genome of Longimonas halophila.</title>
        <authorList>
            <person name="Goh K.M."/>
            <person name="Shamsir M.S."/>
            <person name="Lim S.W."/>
        </authorList>
    </citation>
    <scope>NUCLEOTIDE SEQUENCE [LARGE SCALE GENOMIC DNA]</scope>
    <source>
        <strain evidence="6 7">KCTC 42399</strain>
    </source>
</reference>
<feature type="transmembrane region" description="Helical" evidence="5">
    <location>
        <begin position="20"/>
        <end position="43"/>
    </location>
</feature>
<dbReference type="OrthoDB" id="9808930at2"/>
<accession>A0A2H3NPA9</accession>
<proteinExistence type="predicted"/>
<evidence type="ECO:0000256" key="5">
    <source>
        <dbReference type="SAM" id="Phobius"/>
    </source>
</evidence>
<name>A0A2H3NPA9_9BACT</name>
<dbReference type="GO" id="GO:0016757">
    <property type="term" value="F:glycosyltransferase activity"/>
    <property type="evidence" value="ECO:0007669"/>
    <property type="project" value="UniProtKB-KW"/>
</dbReference>
<keyword evidence="6" id="KW-0808">Transferase</keyword>
<keyword evidence="4 5" id="KW-0472">Membrane</keyword>
<evidence type="ECO:0000313" key="6">
    <source>
        <dbReference type="EMBL" id="PEN06959.1"/>
    </source>
</evidence>
<evidence type="ECO:0000313" key="7">
    <source>
        <dbReference type="Proteomes" id="UP000221024"/>
    </source>
</evidence>